<proteinExistence type="predicted"/>
<comment type="caution">
    <text evidence="3">The sequence shown here is derived from an EMBL/GenBank/DDBJ whole genome shotgun (WGS) entry which is preliminary data.</text>
</comment>
<gene>
    <name evidence="3" type="ORF">FNH08_20915</name>
</gene>
<feature type="region of interest" description="Disordered" evidence="1">
    <location>
        <begin position="225"/>
        <end position="261"/>
    </location>
</feature>
<sequence length="261" mass="29110">MATILGSLLTGTIALLVYRWGTRPKKELQYQWRRNHSLRHGGVHLETRYNGRKLDAPRLIDVWLHNASDHPIKTGDFDAGEPLVVELGAEIVDIVNVASSPQDARKPNEAIKDGTRLKIPPSLIAKDQQVTYSVLVDGTGKRLGLQNSIAEWKPVEIPAGQSQETRKLRRAQVSLRWTAVMMAVFVLVVTFSGIYYAAKVMGTRDPAKQKAIICEMGRKIISAEEKRRLDCPPKTDDPQEIMRRIEDPRSGATASPSGARR</sequence>
<feature type="transmembrane region" description="Helical" evidence="2">
    <location>
        <begin position="177"/>
        <end position="198"/>
    </location>
</feature>
<dbReference type="AlphaFoldDB" id="A0A5N8XKL6"/>
<feature type="compositionally biased region" description="Basic and acidic residues" evidence="1">
    <location>
        <begin position="225"/>
        <end position="249"/>
    </location>
</feature>
<keyword evidence="2" id="KW-1133">Transmembrane helix</keyword>
<dbReference type="RefSeq" id="WP_152773020.1">
    <property type="nucleotide sequence ID" value="NZ_VJZC01000146.1"/>
</dbReference>
<name>A0A5N8XKL6_9ACTN</name>
<feature type="compositionally biased region" description="Polar residues" evidence="1">
    <location>
        <begin position="252"/>
        <end position="261"/>
    </location>
</feature>
<keyword evidence="2" id="KW-0812">Transmembrane</keyword>
<dbReference type="Proteomes" id="UP000400924">
    <property type="component" value="Unassembled WGS sequence"/>
</dbReference>
<evidence type="ECO:0000313" key="3">
    <source>
        <dbReference type="EMBL" id="MPY59538.1"/>
    </source>
</evidence>
<keyword evidence="2" id="KW-0472">Membrane</keyword>
<dbReference type="EMBL" id="VJZC01000146">
    <property type="protein sequence ID" value="MPY59538.1"/>
    <property type="molecule type" value="Genomic_DNA"/>
</dbReference>
<reference evidence="3 4" key="1">
    <citation type="submission" date="2019-07" db="EMBL/GenBank/DDBJ databases">
        <title>New species of Amycolatopsis and Streptomyces.</title>
        <authorList>
            <person name="Duangmal K."/>
            <person name="Teo W.F.A."/>
            <person name="Lipun K."/>
        </authorList>
    </citation>
    <scope>NUCLEOTIDE SEQUENCE [LARGE SCALE GENOMIC DNA]</scope>
    <source>
        <strain evidence="3 4">NBRC 106415</strain>
    </source>
</reference>
<evidence type="ECO:0000313" key="4">
    <source>
        <dbReference type="Proteomes" id="UP000400924"/>
    </source>
</evidence>
<accession>A0A5N8XKL6</accession>
<organism evidence="3 4">
    <name type="scientific">Streptomyces spongiae</name>
    <dbReference type="NCBI Taxonomy" id="565072"/>
    <lineage>
        <taxon>Bacteria</taxon>
        <taxon>Bacillati</taxon>
        <taxon>Actinomycetota</taxon>
        <taxon>Actinomycetes</taxon>
        <taxon>Kitasatosporales</taxon>
        <taxon>Streptomycetaceae</taxon>
        <taxon>Streptomyces</taxon>
    </lineage>
</organism>
<evidence type="ECO:0000256" key="2">
    <source>
        <dbReference type="SAM" id="Phobius"/>
    </source>
</evidence>
<protein>
    <submittedName>
        <fullName evidence="3">Uncharacterized protein</fullName>
    </submittedName>
</protein>
<evidence type="ECO:0000256" key="1">
    <source>
        <dbReference type="SAM" id="MobiDB-lite"/>
    </source>
</evidence>
<keyword evidence="4" id="KW-1185">Reference proteome</keyword>